<dbReference type="InterPro" id="IPR003892">
    <property type="entry name" value="CUE"/>
</dbReference>
<dbReference type="RefSeq" id="XP_007734990.1">
    <property type="nucleotide sequence ID" value="XM_007736800.1"/>
</dbReference>
<dbReference type="PROSITE" id="PS51471">
    <property type="entry name" value="FE2OG_OXY"/>
    <property type="match status" value="1"/>
</dbReference>
<dbReference type="Pfam" id="PF06839">
    <property type="entry name" value="Zn_ribbon_GRF"/>
    <property type="match status" value="1"/>
</dbReference>
<feature type="domain" description="GRF-type" evidence="8">
    <location>
        <begin position="395"/>
        <end position="440"/>
    </location>
</feature>
<evidence type="ECO:0000256" key="5">
    <source>
        <dbReference type="SAM" id="MobiDB-lite"/>
    </source>
</evidence>
<accession>W9XQS1</accession>
<dbReference type="eggNOG" id="ENOG502QUQ4">
    <property type="taxonomic scope" value="Eukaryota"/>
</dbReference>
<feature type="domain" description="Fe2OG dioxygenase" evidence="7">
    <location>
        <begin position="262"/>
        <end position="384"/>
    </location>
</feature>
<dbReference type="PANTHER" id="PTHR31212">
    <property type="entry name" value="ALPHA-KETOGLUTARATE-DEPENDENT DIOXYGENASE ALKB HOMOLOG 3"/>
    <property type="match status" value="1"/>
</dbReference>
<evidence type="ECO:0008006" key="11">
    <source>
        <dbReference type="Google" id="ProtNLM"/>
    </source>
</evidence>
<evidence type="ECO:0000259" key="7">
    <source>
        <dbReference type="PROSITE" id="PS51471"/>
    </source>
</evidence>
<evidence type="ECO:0000256" key="4">
    <source>
        <dbReference type="PROSITE-ProRule" id="PRU01343"/>
    </source>
</evidence>
<evidence type="ECO:0000256" key="3">
    <source>
        <dbReference type="ARBA" id="ARBA00022833"/>
    </source>
</evidence>
<keyword evidence="3" id="KW-0862">Zinc</keyword>
<evidence type="ECO:0000259" key="6">
    <source>
        <dbReference type="PROSITE" id="PS51140"/>
    </source>
</evidence>
<dbReference type="InterPro" id="IPR032854">
    <property type="entry name" value="ALKBH3"/>
</dbReference>
<dbReference type="HOGENOM" id="CLU_026011_0_0_1"/>
<dbReference type="CDD" id="cd14279">
    <property type="entry name" value="CUE"/>
    <property type="match status" value="1"/>
</dbReference>
<protein>
    <recommendedName>
        <fullName evidence="11">Fe2OG dioxygenase domain-containing protein</fullName>
    </recommendedName>
</protein>
<dbReference type="GO" id="GO:0006307">
    <property type="term" value="P:DNA alkylation repair"/>
    <property type="evidence" value="ECO:0007669"/>
    <property type="project" value="InterPro"/>
</dbReference>
<evidence type="ECO:0000256" key="1">
    <source>
        <dbReference type="ARBA" id="ARBA00022723"/>
    </source>
</evidence>
<dbReference type="Proteomes" id="UP000019478">
    <property type="component" value="Unassembled WGS sequence"/>
</dbReference>
<evidence type="ECO:0000256" key="2">
    <source>
        <dbReference type="ARBA" id="ARBA00022771"/>
    </source>
</evidence>
<dbReference type="PROSITE" id="PS51140">
    <property type="entry name" value="CUE"/>
    <property type="match status" value="1"/>
</dbReference>
<gene>
    <name evidence="9" type="ORF">A1O3_06682</name>
</gene>
<dbReference type="InterPro" id="IPR005123">
    <property type="entry name" value="Oxoglu/Fe-dep_dioxygenase_dom"/>
</dbReference>
<feature type="compositionally biased region" description="Acidic residues" evidence="5">
    <location>
        <begin position="460"/>
        <end position="470"/>
    </location>
</feature>
<sequence length="539" mass="59189">MDAFICRKRRRISPPQAGYASVKNPTTTLSNNEDEGNDEQESTDVKLAILSSLHPERPPEDLLEILLSCEGSVDDAVETLSRGTNTSTSTSPATKQRRLTIPGLQSALPFASAEKRWPGPSSKTLTKKGKTLHLYAPEDIAQHTPCSVIHNFLPTDLSNALLDELLVEVPSYESISFKIFDNVVKSPHTACFYVDSLADIQRQRSEYYYNGNDLGDIRQILPVMRQVSDLVGDAVNEEIAIRIRDFYPGGKKLQYQTSRPWQPNAAFVNCYDGGSQHVGYHSDQLSYLGPRAVIGSLSLGVAREFRVRKIVPKNDEEMPASESAKSSSTDVSGQIAIHLPHNSLLVMHAEMQEEWKHSIAPAPTVTPHPRAGNKRINITYRWYREEFRPKYTPKCRCGVPCVLKTVQKQKATRGRYMWTCQVGNKPGGVGCGWFEWARFTDDGVPVSWRGGGDGTYDGGEGGEGDEGDEGDGGRNTGFVGGDGTYDGRDVDEGSGGGKGDAGDDGDDGNDGHDSHHETRLHNPQSIAQWALYEQGNDSS</sequence>
<dbReference type="Pfam" id="PF13532">
    <property type="entry name" value="2OG-FeII_Oxy_2"/>
    <property type="match status" value="1"/>
</dbReference>
<dbReference type="InterPro" id="IPR037151">
    <property type="entry name" value="AlkB-like_sf"/>
</dbReference>
<evidence type="ECO:0000313" key="10">
    <source>
        <dbReference type="Proteomes" id="UP000019478"/>
    </source>
</evidence>
<organism evidence="9 10">
    <name type="scientific">Capronia epimyces CBS 606.96</name>
    <dbReference type="NCBI Taxonomy" id="1182542"/>
    <lineage>
        <taxon>Eukaryota</taxon>
        <taxon>Fungi</taxon>
        <taxon>Dikarya</taxon>
        <taxon>Ascomycota</taxon>
        <taxon>Pezizomycotina</taxon>
        <taxon>Eurotiomycetes</taxon>
        <taxon>Chaetothyriomycetidae</taxon>
        <taxon>Chaetothyriales</taxon>
        <taxon>Herpotrichiellaceae</taxon>
        <taxon>Capronia</taxon>
    </lineage>
</organism>
<dbReference type="GO" id="GO:0043130">
    <property type="term" value="F:ubiquitin binding"/>
    <property type="evidence" value="ECO:0007669"/>
    <property type="project" value="InterPro"/>
</dbReference>
<dbReference type="OrthoDB" id="545910at2759"/>
<proteinExistence type="predicted"/>
<name>W9XQS1_9EURO</name>
<dbReference type="AlphaFoldDB" id="W9XQS1"/>
<dbReference type="GO" id="GO:0008270">
    <property type="term" value="F:zinc ion binding"/>
    <property type="evidence" value="ECO:0007669"/>
    <property type="project" value="UniProtKB-KW"/>
</dbReference>
<evidence type="ECO:0000313" key="9">
    <source>
        <dbReference type="EMBL" id="EXJ82867.1"/>
    </source>
</evidence>
<feature type="region of interest" description="Disordered" evidence="5">
    <location>
        <begin position="444"/>
        <end position="526"/>
    </location>
</feature>
<dbReference type="EMBL" id="AMGY01000005">
    <property type="protein sequence ID" value="EXJ82867.1"/>
    <property type="molecule type" value="Genomic_DNA"/>
</dbReference>
<dbReference type="PANTHER" id="PTHR31212:SF4">
    <property type="entry name" value="ALPHA-KETOGLUTARATE-DEPENDENT DIOXYGENASE ALKB HOMOLOG 3"/>
    <property type="match status" value="1"/>
</dbReference>
<dbReference type="STRING" id="1182542.W9XQS1"/>
<feature type="compositionally biased region" description="Acidic residues" evidence="5">
    <location>
        <begin position="32"/>
        <end position="42"/>
    </location>
</feature>
<comment type="caution">
    <text evidence="9">The sequence shown here is derived from an EMBL/GenBank/DDBJ whole genome shotgun (WGS) entry which is preliminary data.</text>
</comment>
<feature type="compositionally biased region" description="Gly residues" evidence="5">
    <location>
        <begin position="449"/>
        <end position="459"/>
    </location>
</feature>
<keyword evidence="1" id="KW-0479">Metal-binding</keyword>
<dbReference type="SUPFAM" id="SSF51197">
    <property type="entry name" value="Clavaminate synthase-like"/>
    <property type="match status" value="1"/>
</dbReference>
<dbReference type="InterPro" id="IPR010666">
    <property type="entry name" value="Znf_GRF"/>
</dbReference>
<feature type="domain" description="CUE" evidence="6">
    <location>
        <begin position="42"/>
        <end position="85"/>
    </location>
</feature>
<dbReference type="GeneID" id="19170790"/>
<feature type="compositionally biased region" description="Gly residues" evidence="5">
    <location>
        <begin position="473"/>
        <end position="484"/>
    </location>
</feature>
<keyword evidence="10" id="KW-1185">Reference proteome</keyword>
<feature type="region of interest" description="Disordered" evidence="5">
    <location>
        <begin position="15"/>
        <end position="42"/>
    </location>
</feature>
<reference evidence="9 10" key="1">
    <citation type="submission" date="2013-03" db="EMBL/GenBank/DDBJ databases">
        <title>The Genome Sequence of Capronia epimyces CBS 606.96.</title>
        <authorList>
            <consortium name="The Broad Institute Genomics Platform"/>
            <person name="Cuomo C."/>
            <person name="de Hoog S."/>
            <person name="Gorbushina A."/>
            <person name="Walker B."/>
            <person name="Young S.K."/>
            <person name="Zeng Q."/>
            <person name="Gargeya S."/>
            <person name="Fitzgerald M."/>
            <person name="Haas B."/>
            <person name="Abouelleil A."/>
            <person name="Allen A.W."/>
            <person name="Alvarado L."/>
            <person name="Arachchi H.M."/>
            <person name="Berlin A.M."/>
            <person name="Chapman S.B."/>
            <person name="Gainer-Dewar J."/>
            <person name="Goldberg J."/>
            <person name="Griggs A."/>
            <person name="Gujja S."/>
            <person name="Hansen M."/>
            <person name="Howarth C."/>
            <person name="Imamovic A."/>
            <person name="Ireland A."/>
            <person name="Larimer J."/>
            <person name="McCowan C."/>
            <person name="Murphy C."/>
            <person name="Pearson M."/>
            <person name="Poon T.W."/>
            <person name="Priest M."/>
            <person name="Roberts A."/>
            <person name="Saif S."/>
            <person name="Shea T."/>
            <person name="Sisk P."/>
            <person name="Sykes S."/>
            <person name="Wortman J."/>
            <person name="Nusbaum C."/>
            <person name="Birren B."/>
        </authorList>
    </citation>
    <scope>NUCLEOTIDE SEQUENCE [LARGE SCALE GENOMIC DNA]</scope>
    <source>
        <strain evidence="9 10">CBS 606.96</strain>
    </source>
</reference>
<dbReference type="GO" id="GO:0051213">
    <property type="term" value="F:dioxygenase activity"/>
    <property type="evidence" value="ECO:0007669"/>
    <property type="project" value="InterPro"/>
</dbReference>
<keyword evidence="2 4" id="KW-0863">Zinc-finger</keyword>
<evidence type="ECO:0000259" key="8">
    <source>
        <dbReference type="PROSITE" id="PS51999"/>
    </source>
</evidence>
<dbReference type="FunFam" id="2.60.120.590:FF:000010">
    <property type="entry name" value="GRF zinc finger domain protein"/>
    <property type="match status" value="1"/>
</dbReference>
<dbReference type="PROSITE" id="PS51999">
    <property type="entry name" value="ZF_GRF"/>
    <property type="match status" value="1"/>
</dbReference>
<dbReference type="Gene3D" id="2.60.120.590">
    <property type="entry name" value="Alpha-ketoglutarate-dependent dioxygenase AlkB-like"/>
    <property type="match status" value="1"/>
</dbReference>
<feature type="compositionally biased region" description="Basic and acidic residues" evidence="5">
    <location>
        <begin position="509"/>
        <end position="520"/>
    </location>
</feature>
<dbReference type="InterPro" id="IPR027450">
    <property type="entry name" value="AlkB-like"/>
</dbReference>